<feature type="domain" description="Cation/H+ exchanger transmembrane" evidence="11">
    <location>
        <begin position="13"/>
        <end position="407"/>
    </location>
</feature>
<evidence type="ECO:0000256" key="10">
    <source>
        <dbReference type="RuleBase" id="RU366002"/>
    </source>
</evidence>
<name>A0A5B8A2S7_9BACT</name>
<dbReference type="PANTHER" id="PTHR10110">
    <property type="entry name" value="SODIUM/HYDROGEN EXCHANGER"/>
    <property type="match status" value="1"/>
</dbReference>
<dbReference type="InterPro" id="IPR004705">
    <property type="entry name" value="Cation/H_exchanger_CPA1_bac"/>
</dbReference>
<feature type="transmembrane region" description="Helical" evidence="10">
    <location>
        <begin position="348"/>
        <end position="370"/>
    </location>
</feature>
<dbReference type="GO" id="GO:0005886">
    <property type="term" value="C:plasma membrane"/>
    <property type="evidence" value="ECO:0007669"/>
    <property type="project" value="UniProtKB-SubCell"/>
</dbReference>
<dbReference type="RefSeq" id="WP_139516792.1">
    <property type="nucleotide sequence ID" value="NZ_CP040896.1"/>
</dbReference>
<feature type="transmembrane region" description="Helical" evidence="10">
    <location>
        <begin position="29"/>
        <end position="49"/>
    </location>
</feature>
<evidence type="ECO:0000313" key="12">
    <source>
        <dbReference type="EMBL" id="QDA61618.1"/>
    </source>
</evidence>
<feature type="transmembrane region" description="Helical" evidence="10">
    <location>
        <begin position="382"/>
        <end position="406"/>
    </location>
</feature>
<comment type="similarity">
    <text evidence="10">Belongs to the monovalent cation:proton antiporter 1 (CPA1) transporter (TC 2.A.36) family.</text>
</comment>
<feature type="transmembrane region" description="Helical" evidence="10">
    <location>
        <begin position="270"/>
        <end position="291"/>
    </location>
</feature>
<dbReference type="PANTHER" id="PTHR10110:SF86">
    <property type="entry name" value="SODIUM_HYDROGEN EXCHANGER 7"/>
    <property type="match status" value="1"/>
</dbReference>
<dbReference type="EMBL" id="CP040896">
    <property type="protein sequence ID" value="QDA61618.1"/>
    <property type="molecule type" value="Genomic_DNA"/>
</dbReference>
<dbReference type="InterPro" id="IPR018422">
    <property type="entry name" value="Cation/H_exchanger_CPA1"/>
</dbReference>
<feature type="transmembrane region" description="Helical" evidence="10">
    <location>
        <begin position="86"/>
        <end position="107"/>
    </location>
</feature>
<dbReference type="GO" id="GO:0015385">
    <property type="term" value="F:sodium:proton antiporter activity"/>
    <property type="evidence" value="ECO:0007669"/>
    <property type="project" value="InterPro"/>
</dbReference>
<reference evidence="12 13" key="1">
    <citation type="submission" date="2019-06" db="EMBL/GenBank/DDBJ databases">
        <authorList>
            <person name="Srinivasan S."/>
        </authorList>
    </citation>
    <scope>NUCLEOTIDE SEQUENCE [LARGE SCALE GENOMIC DNA]</scope>
    <source>
        <strain evidence="12 13">17J68-5</strain>
    </source>
</reference>
<keyword evidence="6 10" id="KW-0915">Sodium</keyword>
<feature type="transmembrane region" description="Helical" evidence="10">
    <location>
        <begin position="232"/>
        <end position="249"/>
    </location>
</feature>
<keyword evidence="3 10" id="KW-1003">Cell membrane</keyword>
<feature type="transmembrane region" description="Helical" evidence="10">
    <location>
        <begin position="303"/>
        <end position="327"/>
    </location>
</feature>
<dbReference type="GO" id="GO:0051453">
    <property type="term" value="P:regulation of intracellular pH"/>
    <property type="evidence" value="ECO:0007669"/>
    <property type="project" value="TreeGrafter"/>
</dbReference>
<evidence type="ECO:0000313" key="13">
    <source>
        <dbReference type="Proteomes" id="UP000305398"/>
    </source>
</evidence>
<dbReference type="Gene3D" id="6.10.140.1330">
    <property type="match status" value="1"/>
</dbReference>
<keyword evidence="7 10" id="KW-0406">Ion transport</keyword>
<evidence type="ECO:0000256" key="9">
    <source>
        <dbReference type="ARBA" id="ARBA00023201"/>
    </source>
</evidence>
<evidence type="ECO:0000256" key="8">
    <source>
        <dbReference type="ARBA" id="ARBA00023136"/>
    </source>
</evidence>
<dbReference type="Pfam" id="PF00999">
    <property type="entry name" value="Na_H_Exchanger"/>
    <property type="match status" value="1"/>
</dbReference>
<comment type="subcellular location">
    <subcellularLocation>
        <location evidence="1 10">Cell membrane</location>
        <topology evidence="1 10">Multi-pass membrane protein</topology>
    </subcellularLocation>
</comment>
<dbReference type="Proteomes" id="UP000305398">
    <property type="component" value="Chromosome"/>
</dbReference>
<dbReference type="KEGG" id="hyj:FHG12_16605"/>
<dbReference type="InterPro" id="IPR006153">
    <property type="entry name" value="Cation/H_exchanger_TM"/>
</dbReference>
<keyword evidence="5 10" id="KW-1133">Transmembrane helix</keyword>
<evidence type="ECO:0000256" key="6">
    <source>
        <dbReference type="ARBA" id="ARBA00023053"/>
    </source>
</evidence>
<evidence type="ECO:0000256" key="1">
    <source>
        <dbReference type="ARBA" id="ARBA00004651"/>
    </source>
</evidence>
<accession>A0A5B8A2S7</accession>
<protein>
    <submittedName>
        <fullName evidence="12">Na+/H+ antiporter</fullName>
    </submittedName>
</protein>
<keyword evidence="8 10" id="KW-0472">Membrane</keyword>
<keyword evidence="13" id="KW-1185">Reference proteome</keyword>
<dbReference type="OrthoDB" id="9809206at2"/>
<keyword evidence="10" id="KW-0050">Antiport</keyword>
<organism evidence="12 13">
    <name type="scientific">Hymenobacter jejuensis</name>
    <dbReference type="NCBI Taxonomy" id="2502781"/>
    <lineage>
        <taxon>Bacteria</taxon>
        <taxon>Pseudomonadati</taxon>
        <taxon>Bacteroidota</taxon>
        <taxon>Cytophagia</taxon>
        <taxon>Cytophagales</taxon>
        <taxon>Hymenobacteraceae</taxon>
        <taxon>Hymenobacter</taxon>
    </lineage>
</organism>
<dbReference type="GO" id="GO:0015386">
    <property type="term" value="F:potassium:proton antiporter activity"/>
    <property type="evidence" value="ECO:0007669"/>
    <property type="project" value="TreeGrafter"/>
</dbReference>
<sequence length="543" mass="60241">MQSLFSELVFLVLIILALVMLAQKLRLAYPIVLVLGGLALSFTGLFTNLEIKPEIVFLIFLPPLLYEAAWQVSWKEFWKWRRVITSFAFPIVILTACVVAVVSHALIPGFTLALGFLLGGIVSPPDAISATTIMRQVKVPKVLLSVIEGESLLNDASSLIVFRFALAAVLTGQFSFGQAAGSFFLVIVLGTLIGVAVGLVFYTLHRKLPTTPSIDTVLTLVTPYCMYYAAEYFHYSGVLAVVSGGLLLSSKRNTMLTYRSRIEGVNVWTVLSFVFNGLIFLLIGLQLPHIVQQLGDTSLGTAIGYGLLISLALIVARLLCSFGASLFTRLASHFITVADANPGWKLPLVSGWAGMRGVVSLAAALSIPLLTPAGQPFPYRNLILFITFVVILVTLVFQGLTLPWLIRKMRLEDKFAPIPAEQQELLIQQKLAEQALRHLANRSPHNGSPNEYLHNMRARLQLDTAFFSRALASAGSTQLNTLQHFQQLYLEVLEQQRILLQQMNRREDFDEEIIRKYLTVLDLEEYKLREKQLQPADPEQASP</sequence>
<keyword evidence="4 10" id="KW-0812">Transmembrane</keyword>
<evidence type="ECO:0000256" key="4">
    <source>
        <dbReference type="ARBA" id="ARBA00022692"/>
    </source>
</evidence>
<feature type="transmembrane region" description="Helical" evidence="10">
    <location>
        <begin position="183"/>
        <end position="204"/>
    </location>
</feature>
<keyword evidence="9 10" id="KW-0739">Sodium transport</keyword>
<dbReference type="NCBIfam" id="TIGR00831">
    <property type="entry name" value="a_cpa1"/>
    <property type="match status" value="1"/>
</dbReference>
<comment type="function">
    <text evidence="10">Na(+)/H(+) antiporter that extrudes sodium in exchange for external protons.</text>
</comment>
<evidence type="ECO:0000259" key="11">
    <source>
        <dbReference type="Pfam" id="PF00999"/>
    </source>
</evidence>
<feature type="transmembrane region" description="Helical" evidence="10">
    <location>
        <begin position="6"/>
        <end position="22"/>
    </location>
</feature>
<evidence type="ECO:0000256" key="7">
    <source>
        <dbReference type="ARBA" id="ARBA00023065"/>
    </source>
</evidence>
<proteinExistence type="inferred from homology"/>
<dbReference type="AlphaFoldDB" id="A0A5B8A2S7"/>
<evidence type="ECO:0000256" key="2">
    <source>
        <dbReference type="ARBA" id="ARBA00022448"/>
    </source>
</evidence>
<feature type="transmembrane region" description="Helical" evidence="10">
    <location>
        <begin position="55"/>
        <end position="74"/>
    </location>
</feature>
<keyword evidence="2 10" id="KW-0813">Transport</keyword>
<feature type="transmembrane region" description="Helical" evidence="10">
    <location>
        <begin position="156"/>
        <end position="176"/>
    </location>
</feature>
<gene>
    <name evidence="12" type="ORF">FHG12_16605</name>
</gene>
<dbReference type="GO" id="GO:0098719">
    <property type="term" value="P:sodium ion import across plasma membrane"/>
    <property type="evidence" value="ECO:0007669"/>
    <property type="project" value="TreeGrafter"/>
</dbReference>
<evidence type="ECO:0000256" key="5">
    <source>
        <dbReference type="ARBA" id="ARBA00022989"/>
    </source>
</evidence>
<evidence type="ECO:0000256" key="3">
    <source>
        <dbReference type="ARBA" id="ARBA00022475"/>
    </source>
</evidence>